<dbReference type="RefSeq" id="WP_181358545.1">
    <property type="nucleotide sequence ID" value="NZ_PYGD01000009.1"/>
</dbReference>
<keyword evidence="5" id="KW-0732">Signal</keyword>
<dbReference type="GO" id="GO:0015344">
    <property type="term" value="F:siderophore uptake transmembrane transporter activity"/>
    <property type="evidence" value="ECO:0007669"/>
    <property type="project" value="TreeGrafter"/>
</dbReference>
<gene>
    <name evidence="14" type="ORF">B0I18_109166</name>
</gene>
<comment type="subcellular location">
    <subcellularLocation>
        <location evidence="1 10">Cell outer membrane</location>
        <topology evidence="1 10">Multi-pass membrane protein</topology>
    </subcellularLocation>
</comment>
<evidence type="ECO:0000259" key="12">
    <source>
        <dbReference type="Pfam" id="PF00593"/>
    </source>
</evidence>
<dbReference type="CDD" id="cd01347">
    <property type="entry name" value="ligand_gated_channel"/>
    <property type="match status" value="1"/>
</dbReference>
<keyword evidence="2 10" id="KW-0813">Transport</keyword>
<keyword evidence="15" id="KW-1185">Reference proteome</keyword>
<evidence type="ECO:0000256" key="4">
    <source>
        <dbReference type="ARBA" id="ARBA00022692"/>
    </source>
</evidence>
<dbReference type="EMBL" id="PYGD01000009">
    <property type="protein sequence ID" value="PSK90160.1"/>
    <property type="molecule type" value="Genomic_DNA"/>
</dbReference>
<dbReference type="PANTHER" id="PTHR30069:SF29">
    <property type="entry name" value="HEMOGLOBIN AND HEMOGLOBIN-HAPTOGLOBIN-BINDING PROTEIN 1-RELATED"/>
    <property type="match status" value="1"/>
</dbReference>
<dbReference type="Pfam" id="PF00593">
    <property type="entry name" value="TonB_dep_Rec_b-barrel"/>
    <property type="match status" value="1"/>
</dbReference>
<evidence type="ECO:0000313" key="14">
    <source>
        <dbReference type="EMBL" id="PSK90160.1"/>
    </source>
</evidence>
<dbReference type="Gene3D" id="2.170.130.10">
    <property type="entry name" value="TonB-dependent receptor, plug domain"/>
    <property type="match status" value="1"/>
</dbReference>
<feature type="domain" description="TonB-dependent receptor-like beta-barrel" evidence="12">
    <location>
        <begin position="253"/>
        <end position="717"/>
    </location>
</feature>
<dbReference type="InterPro" id="IPR039426">
    <property type="entry name" value="TonB-dep_rcpt-like"/>
</dbReference>
<evidence type="ECO:0000256" key="2">
    <source>
        <dbReference type="ARBA" id="ARBA00022448"/>
    </source>
</evidence>
<dbReference type="Gene3D" id="2.40.170.20">
    <property type="entry name" value="TonB-dependent receptor, beta-barrel domain"/>
    <property type="match status" value="1"/>
</dbReference>
<sequence length="763" mass="84068">MSKKIHDVFRFVVVLQLLLGLAFPVIAQGNLTLNVADGAGESLPGATVKVVTQDGGKTITNALTDAAGNATLAVSNYPVRIEVGNLGYATVFRTLKAQPDGVLAVTLDQKYAGLNEVIVTGVGRPTKLDEAVSVYKIITAADIRSQGAVTLNDALRNQLGINLPQDGALGSQINMRGLSGNNVKIMVDGLPLNGREGSNIDLGQINLNNIERIEVGQGPMNVMYGSDAIGGVINLITKTNKKSWSAAGNGFYESIGKYNFGADVARSTGKHNIALNFARNYFQGWDPNFKDIRNPLWRPKEQYLGNLKYTWQFAPRASLTLASDYMHELLTAKESMANYSYYNRVVKDQEFKTQRWTNRAQARWRTGINGYWESNNSYAYYRRQRISYLTDLSTMDRTLSAVLGDQGVSTFHNVTSRTSYNNQAGIFDYTFGYDVNMEFASGVDKIQGGNKFIGDYAMFLTSNIKVLPSLTLQPALRFIHNTAYNAPISPSFSLLYKPLTALQFRASYSRGFRAPTLKEMYLDFKDFNHDIDGNPDLKAEYSQHFQLSGGYTYFDKANKSGLSSLTLFYDDVRDQISLAQKDEGPLPPNQAPKYIYANIGRSRLMVVQLNNDFRFDALRFTLGGSFTQSFKTENENYPTTPSFNFWEINASARYDVAAWKAGVAVFYKYTGSQPVIGSIEGGAVFGAPMKDYHNIDASLEKRFYKDRIQLNAGVRNITNNQIIGAVGAAAGGGATGGGHSTGDGQLLTTGRSFFTSLRVQLGK</sequence>
<name>A0A2P8CYX5_9BACT</name>
<evidence type="ECO:0000256" key="9">
    <source>
        <dbReference type="ARBA" id="ARBA00023237"/>
    </source>
</evidence>
<evidence type="ECO:0000256" key="3">
    <source>
        <dbReference type="ARBA" id="ARBA00022452"/>
    </source>
</evidence>
<evidence type="ECO:0000256" key="11">
    <source>
        <dbReference type="RuleBase" id="RU003357"/>
    </source>
</evidence>
<dbReference type="GO" id="GO:0044718">
    <property type="term" value="P:siderophore transmembrane transport"/>
    <property type="evidence" value="ECO:0007669"/>
    <property type="project" value="TreeGrafter"/>
</dbReference>
<protein>
    <submittedName>
        <fullName evidence="14">Outer membrane receptor for ferrienterochelin and colicins</fullName>
    </submittedName>
</protein>
<evidence type="ECO:0000259" key="13">
    <source>
        <dbReference type="Pfam" id="PF07715"/>
    </source>
</evidence>
<keyword evidence="7 10" id="KW-0472">Membrane</keyword>
<accession>A0A2P8CYX5</accession>
<dbReference type="PROSITE" id="PS52016">
    <property type="entry name" value="TONB_DEPENDENT_REC_3"/>
    <property type="match status" value="1"/>
</dbReference>
<evidence type="ECO:0000256" key="10">
    <source>
        <dbReference type="PROSITE-ProRule" id="PRU01360"/>
    </source>
</evidence>
<proteinExistence type="inferred from homology"/>
<keyword evidence="4 10" id="KW-0812">Transmembrane</keyword>
<keyword evidence="8 14" id="KW-0675">Receptor</keyword>
<reference evidence="14 15" key="1">
    <citation type="submission" date="2018-03" db="EMBL/GenBank/DDBJ databases">
        <title>Genomic Encyclopedia of Type Strains, Phase III (KMG-III): the genomes of soil and plant-associated and newly described type strains.</title>
        <authorList>
            <person name="Whitman W."/>
        </authorList>
    </citation>
    <scope>NUCLEOTIDE SEQUENCE [LARGE SCALE GENOMIC DNA]</scope>
    <source>
        <strain evidence="14 15">CGMCC 1.12700</strain>
    </source>
</reference>
<dbReference type="SUPFAM" id="SSF56935">
    <property type="entry name" value="Porins"/>
    <property type="match status" value="1"/>
</dbReference>
<comment type="caution">
    <text evidence="14">The sequence shown here is derived from an EMBL/GenBank/DDBJ whole genome shotgun (WGS) entry which is preliminary data.</text>
</comment>
<dbReference type="InterPro" id="IPR008969">
    <property type="entry name" value="CarboxyPept-like_regulatory"/>
</dbReference>
<dbReference type="InterPro" id="IPR000531">
    <property type="entry name" value="Beta-barrel_TonB"/>
</dbReference>
<keyword evidence="9 10" id="KW-0998">Cell outer membrane</keyword>
<keyword evidence="3 10" id="KW-1134">Transmembrane beta strand</keyword>
<dbReference type="AlphaFoldDB" id="A0A2P8CYX5"/>
<dbReference type="InterPro" id="IPR012910">
    <property type="entry name" value="Plug_dom"/>
</dbReference>
<dbReference type="Proteomes" id="UP000240572">
    <property type="component" value="Unassembled WGS sequence"/>
</dbReference>
<evidence type="ECO:0000256" key="7">
    <source>
        <dbReference type="ARBA" id="ARBA00023136"/>
    </source>
</evidence>
<dbReference type="GO" id="GO:0009279">
    <property type="term" value="C:cell outer membrane"/>
    <property type="evidence" value="ECO:0007669"/>
    <property type="project" value="UniProtKB-SubCell"/>
</dbReference>
<feature type="domain" description="TonB-dependent receptor plug" evidence="13">
    <location>
        <begin position="133"/>
        <end position="232"/>
    </location>
</feature>
<evidence type="ECO:0000313" key="15">
    <source>
        <dbReference type="Proteomes" id="UP000240572"/>
    </source>
</evidence>
<dbReference type="InterPro" id="IPR037066">
    <property type="entry name" value="Plug_dom_sf"/>
</dbReference>
<dbReference type="SUPFAM" id="SSF49464">
    <property type="entry name" value="Carboxypeptidase regulatory domain-like"/>
    <property type="match status" value="1"/>
</dbReference>
<dbReference type="Pfam" id="PF07715">
    <property type="entry name" value="Plug"/>
    <property type="match status" value="1"/>
</dbReference>
<keyword evidence="6 11" id="KW-0798">TonB box</keyword>
<comment type="similarity">
    <text evidence="10 11">Belongs to the TonB-dependent receptor family.</text>
</comment>
<evidence type="ECO:0000256" key="6">
    <source>
        <dbReference type="ARBA" id="ARBA00023077"/>
    </source>
</evidence>
<evidence type="ECO:0000256" key="5">
    <source>
        <dbReference type="ARBA" id="ARBA00022729"/>
    </source>
</evidence>
<organism evidence="14 15">
    <name type="scientific">Taibaiella chishuiensis</name>
    <dbReference type="NCBI Taxonomy" id="1434707"/>
    <lineage>
        <taxon>Bacteria</taxon>
        <taxon>Pseudomonadati</taxon>
        <taxon>Bacteroidota</taxon>
        <taxon>Chitinophagia</taxon>
        <taxon>Chitinophagales</taxon>
        <taxon>Chitinophagaceae</taxon>
        <taxon>Taibaiella</taxon>
    </lineage>
</organism>
<evidence type="ECO:0000256" key="8">
    <source>
        <dbReference type="ARBA" id="ARBA00023170"/>
    </source>
</evidence>
<dbReference type="PANTHER" id="PTHR30069">
    <property type="entry name" value="TONB-DEPENDENT OUTER MEMBRANE RECEPTOR"/>
    <property type="match status" value="1"/>
</dbReference>
<evidence type="ECO:0000256" key="1">
    <source>
        <dbReference type="ARBA" id="ARBA00004571"/>
    </source>
</evidence>
<dbReference type="InterPro" id="IPR036942">
    <property type="entry name" value="Beta-barrel_TonB_sf"/>
</dbReference>